<reference evidence="2" key="1">
    <citation type="journal article" date="2020" name="Stud. Mycol.">
        <title>101 Dothideomycetes genomes: A test case for predicting lifestyles and emergence of pathogens.</title>
        <authorList>
            <person name="Haridas S."/>
            <person name="Albert R."/>
            <person name="Binder M."/>
            <person name="Bloem J."/>
            <person name="LaButti K."/>
            <person name="Salamov A."/>
            <person name="Andreopoulos B."/>
            <person name="Baker S."/>
            <person name="Barry K."/>
            <person name="Bills G."/>
            <person name="Bluhm B."/>
            <person name="Cannon C."/>
            <person name="Castanera R."/>
            <person name="Culley D."/>
            <person name="Daum C."/>
            <person name="Ezra D."/>
            <person name="Gonzalez J."/>
            <person name="Henrissat B."/>
            <person name="Kuo A."/>
            <person name="Liang C."/>
            <person name="Lipzen A."/>
            <person name="Lutzoni F."/>
            <person name="Magnuson J."/>
            <person name="Mondo S."/>
            <person name="Nolan M."/>
            <person name="Ohm R."/>
            <person name="Pangilinan J."/>
            <person name="Park H.-J."/>
            <person name="Ramirez L."/>
            <person name="Alfaro M."/>
            <person name="Sun H."/>
            <person name="Tritt A."/>
            <person name="Yoshinaga Y."/>
            <person name="Zwiers L.-H."/>
            <person name="Turgeon B."/>
            <person name="Goodwin S."/>
            <person name="Spatafora J."/>
            <person name="Crous P."/>
            <person name="Grigoriev I."/>
        </authorList>
    </citation>
    <scope>NUCLEOTIDE SEQUENCE [LARGE SCALE GENOMIC DNA]</scope>
    <source>
        <strain evidence="2">CBS 304.66</strain>
    </source>
</reference>
<evidence type="ECO:0000313" key="1">
    <source>
        <dbReference type="EMBL" id="KAF2270797.1"/>
    </source>
</evidence>
<proteinExistence type="predicted"/>
<organism evidence="1 2">
    <name type="scientific">Lojkania enalia</name>
    <dbReference type="NCBI Taxonomy" id="147567"/>
    <lineage>
        <taxon>Eukaryota</taxon>
        <taxon>Fungi</taxon>
        <taxon>Dikarya</taxon>
        <taxon>Ascomycota</taxon>
        <taxon>Pezizomycotina</taxon>
        <taxon>Dothideomycetes</taxon>
        <taxon>Pleosporomycetidae</taxon>
        <taxon>Pleosporales</taxon>
        <taxon>Pleosporales incertae sedis</taxon>
        <taxon>Lojkania</taxon>
    </lineage>
</organism>
<protein>
    <submittedName>
        <fullName evidence="1">Uncharacterized protein</fullName>
    </submittedName>
</protein>
<dbReference type="AlphaFoldDB" id="A0A9P4NCN4"/>
<dbReference type="Proteomes" id="UP000800093">
    <property type="component" value="Unassembled WGS sequence"/>
</dbReference>
<name>A0A9P4NCN4_9PLEO</name>
<dbReference type="EMBL" id="ML986578">
    <property type="protein sequence ID" value="KAF2270797.1"/>
    <property type="molecule type" value="Genomic_DNA"/>
</dbReference>
<keyword evidence="2" id="KW-1185">Reference proteome</keyword>
<comment type="caution">
    <text evidence="1">The sequence shown here is derived from an EMBL/GenBank/DDBJ whole genome shotgun (WGS) entry which is preliminary data.</text>
</comment>
<gene>
    <name evidence="1" type="ORF">CC78DRAFT_573148</name>
</gene>
<sequence>MTIPIANYKSLREFMTNRTYPYPALPCPALPCPASYSWSHRGLQAPSPCIANPSVLELPATVDRGELWAPSLQIGAHTHAHSLPSFTMMTAVCAVWGGREGGAVNKAQQCLLGEVDRQACRINRCVLEIRQHGVDRNTRSFRTASMRPTGGRIIKLVFVLSWSLRSLTHHHG</sequence>
<accession>A0A9P4NCN4</accession>
<evidence type="ECO:0000313" key="2">
    <source>
        <dbReference type="Proteomes" id="UP000800093"/>
    </source>
</evidence>